<dbReference type="RefSeq" id="WP_245359763.1">
    <property type="nucleotide sequence ID" value="NZ_BAAAVU010000023.1"/>
</dbReference>
<reference evidence="3 4" key="1">
    <citation type="submission" date="2021-03" db="EMBL/GenBank/DDBJ databases">
        <title>Sequencing the genomes of 1000 actinobacteria strains.</title>
        <authorList>
            <person name="Klenk H.-P."/>
        </authorList>
    </citation>
    <scope>NUCLEOTIDE SEQUENCE [LARGE SCALE GENOMIC DNA]</scope>
    <source>
        <strain evidence="3 4">DSM 18824</strain>
    </source>
</reference>
<proteinExistence type="predicted"/>
<accession>A0ABS4UWT1</accession>
<dbReference type="SUPFAM" id="SSF52266">
    <property type="entry name" value="SGNH hydrolase"/>
    <property type="match status" value="1"/>
</dbReference>
<dbReference type="Pfam" id="PF21181">
    <property type="entry name" value="SsfX3_N"/>
    <property type="match status" value="1"/>
</dbReference>
<evidence type="ECO:0008006" key="5">
    <source>
        <dbReference type="Google" id="ProtNLM"/>
    </source>
</evidence>
<dbReference type="InterPro" id="IPR048977">
    <property type="entry name" value="SsfX3-like_N"/>
</dbReference>
<evidence type="ECO:0000313" key="3">
    <source>
        <dbReference type="EMBL" id="MBP2356112.1"/>
    </source>
</evidence>
<dbReference type="EMBL" id="JAGINT010000002">
    <property type="protein sequence ID" value="MBP2356112.1"/>
    <property type="molecule type" value="Genomic_DNA"/>
</dbReference>
<dbReference type="Gene3D" id="2.60.120.260">
    <property type="entry name" value="Galactose-binding domain-like"/>
    <property type="match status" value="1"/>
</dbReference>
<evidence type="ECO:0000313" key="4">
    <source>
        <dbReference type="Proteomes" id="UP000755585"/>
    </source>
</evidence>
<dbReference type="Gene3D" id="3.40.50.1110">
    <property type="entry name" value="SGNH hydrolase"/>
    <property type="match status" value="1"/>
</dbReference>
<organism evidence="3 4">
    <name type="scientific">Kribbella aluminosa</name>
    <dbReference type="NCBI Taxonomy" id="416017"/>
    <lineage>
        <taxon>Bacteria</taxon>
        <taxon>Bacillati</taxon>
        <taxon>Actinomycetota</taxon>
        <taxon>Actinomycetes</taxon>
        <taxon>Propionibacteriales</taxon>
        <taxon>Kribbellaceae</taxon>
        <taxon>Kribbella</taxon>
    </lineage>
</organism>
<evidence type="ECO:0000259" key="2">
    <source>
        <dbReference type="Pfam" id="PF21181"/>
    </source>
</evidence>
<feature type="domain" description="SGNH hydrolase-type esterase" evidence="1">
    <location>
        <begin position="108"/>
        <end position="278"/>
    </location>
</feature>
<sequence length="300" mass="31760">MPALWSRACTPAGVHGRWRTAARHLRLEIRGDPVPEGTIGSIDVLVDGTLRSRRRVVEGEQLVEVDLPGTSSEIDVWLPHLGKASVRDLAFDAPAVPLRRDGVRWTTYGSSITQSGAAPGPSETWPALVARANNWEAFALGLGGECHLDPVAARAIRDTPADLISLCIGINIYLSGTFSGRTLPGQVEAFLTTVRGQHPRTPIVVITPLVAPLREGQLNAVDMTLDDVRSCVSLGVGSLVDRGDHALHLVDGRSVLSASDALALYGDDVHPSAAGYQLIASRLTPRLAGYLSTGGAGKPV</sequence>
<dbReference type="InterPro" id="IPR013830">
    <property type="entry name" value="SGNH_hydro"/>
</dbReference>
<dbReference type="Proteomes" id="UP000755585">
    <property type="component" value="Unassembled WGS sequence"/>
</dbReference>
<protein>
    <recommendedName>
        <fullName evidence="5">SGNH hydrolase-type esterase domain-containing protein</fullName>
    </recommendedName>
</protein>
<gene>
    <name evidence="3" type="ORF">JOF29_007222</name>
</gene>
<name>A0ABS4UWT1_9ACTN</name>
<comment type="caution">
    <text evidence="3">The sequence shown here is derived from an EMBL/GenBank/DDBJ whole genome shotgun (WGS) entry which is preliminary data.</text>
</comment>
<feature type="domain" description="SsfX3-like N-terminal" evidence="2">
    <location>
        <begin position="6"/>
        <end position="83"/>
    </location>
</feature>
<dbReference type="Pfam" id="PF13472">
    <property type="entry name" value="Lipase_GDSL_2"/>
    <property type="match status" value="1"/>
</dbReference>
<keyword evidence="4" id="KW-1185">Reference proteome</keyword>
<evidence type="ECO:0000259" key="1">
    <source>
        <dbReference type="Pfam" id="PF13472"/>
    </source>
</evidence>
<dbReference type="InterPro" id="IPR036514">
    <property type="entry name" value="SGNH_hydro_sf"/>
</dbReference>